<gene>
    <name evidence="4" type="ORF">MTBBW1_830059</name>
</gene>
<feature type="domain" description="OmpA-like" evidence="3">
    <location>
        <begin position="192"/>
        <end position="311"/>
    </location>
</feature>
<dbReference type="AlphaFoldDB" id="A0A1W1HKE1"/>
<dbReference type="InterPro" id="IPR006665">
    <property type="entry name" value="OmpA-like"/>
</dbReference>
<keyword evidence="5" id="KW-1185">Reference proteome</keyword>
<evidence type="ECO:0000313" key="4">
    <source>
        <dbReference type="EMBL" id="SLM32987.1"/>
    </source>
</evidence>
<dbReference type="PANTHER" id="PTHR30329">
    <property type="entry name" value="STATOR ELEMENT OF FLAGELLAR MOTOR COMPLEX"/>
    <property type="match status" value="1"/>
</dbReference>
<dbReference type="Gene3D" id="3.30.1330.60">
    <property type="entry name" value="OmpA-like domain"/>
    <property type="match status" value="1"/>
</dbReference>
<dbReference type="CDD" id="cd07185">
    <property type="entry name" value="OmpA_C-like"/>
    <property type="match status" value="1"/>
</dbReference>
<dbReference type="EMBL" id="FWEV01000329">
    <property type="protein sequence ID" value="SLM32987.1"/>
    <property type="molecule type" value="Genomic_DNA"/>
</dbReference>
<dbReference type="GO" id="GO:0016020">
    <property type="term" value="C:membrane"/>
    <property type="evidence" value="ECO:0007669"/>
    <property type="project" value="UniProtKB-UniRule"/>
</dbReference>
<dbReference type="InterPro" id="IPR050330">
    <property type="entry name" value="Bact_OuterMem_StrucFunc"/>
</dbReference>
<name>A0A1W1HKE1_9BACT</name>
<keyword evidence="1" id="KW-0472">Membrane</keyword>
<accession>A0A1W1HKE1</accession>
<proteinExistence type="predicted"/>
<dbReference type="STRING" id="1246637.MTBBW1_830059"/>
<evidence type="ECO:0000256" key="1">
    <source>
        <dbReference type="PROSITE-ProRule" id="PRU00473"/>
    </source>
</evidence>
<dbReference type="InterPro" id="IPR036737">
    <property type="entry name" value="OmpA-like_sf"/>
</dbReference>
<protein>
    <recommendedName>
        <fullName evidence="3">OmpA-like domain-containing protein</fullName>
    </recommendedName>
</protein>
<dbReference type="RefSeq" id="WP_186441203.1">
    <property type="nucleotide sequence ID" value="NZ_LT828544.1"/>
</dbReference>
<evidence type="ECO:0000313" key="5">
    <source>
        <dbReference type="Proteomes" id="UP000191931"/>
    </source>
</evidence>
<keyword evidence="2" id="KW-0175">Coiled coil</keyword>
<sequence length="316" mass="35652">MNCRYRFNKTGVLLSSLLACLILFFCKSGIVAGDHNAFSAQSLEAAEKQQLLYLATQFRQRIQANENTIKTLINEKESLENRIKRLSDLGRPVPWEMHQSVGLKQQKIETSLKENERLHFLLQQDKYRALEEWNLDSSANDLFNSSGSMGSGSSSLYGNGYFSGDINAFKRTLAGKIRDSELAEWIHFSSEQRSCTIENVLPILFASGSADIPKEYKDFLKRLALLVKNYDVRILINGYADSDNINNKKYPSNFELGATRAANIVHELVKHGVKPSVFQIGTTGKYRHQAKGMSDKKLLERRADLKIVFISGTETG</sequence>
<organism evidence="4 5">
    <name type="scientific">Desulfamplus magnetovallimortis</name>
    <dbReference type="NCBI Taxonomy" id="1246637"/>
    <lineage>
        <taxon>Bacteria</taxon>
        <taxon>Pseudomonadati</taxon>
        <taxon>Thermodesulfobacteriota</taxon>
        <taxon>Desulfobacteria</taxon>
        <taxon>Desulfobacterales</taxon>
        <taxon>Desulfobacteraceae</taxon>
        <taxon>Desulfamplus</taxon>
    </lineage>
</organism>
<dbReference type="Proteomes" id="UP000191931">
    <property type="component" value="Unassembled WGS sequence"/>
</dbReference>
<evidence type="ECO:0000256" key="2">
    <source>
        <dbReference type="SAM" id="Coils"/>
    </source>
</evidence>
<dbReference type="PROSITE" id="PS51123">
    <property type="entry name" value="OMPA_2"/>
    <property type="match status" value="1"/>
</dbReference>
<dbReference type="Pfam" id="PF00691">
    <property type="entry name" value="OmpA"/>
    <property type="match status" value="1"/>
</dbReference>
<dbReference type="PANTHER" id="PTHR30329:SF21">
    <property type="entry name" value="LIPOPROTEIN YIAD-RELATED"/>
    <property type="match status" value="1"/>
</dbReference>
<feature type="coiled-coil region" evidence="2">
    <location>
        <begin position="55"/>
        <end position="89"/>
    </location>
</feature>
<dbReference type="SUPFAM" id="SSF103088">
    <property type="entry name" value="OmpA-like"/>
    <property type="match status" value="1"/>
</dbReference>
<reference evidence="4 5" key="1">
    <citation type="submission" date="2017-03" db="EMBL/GenBank/DDBJ databases">
        <authorList>
            <person name="Afonso C.L."/>
            <person name="Miller P.J."/>
            <person name="Scott M.A."/>
            <person name="Spackman E."/>
            <person name="Goraichik I."/>
            <person name="Dimitrov K.M."/>
            <person name="Suarez D.L."/>
            <person name="Swayne D.E."/>
        </authorList>
    </citation>
    <scope>NUCLEOTIDE SEQUENCE [LARGE SCALE GENOMIC DNA]</scope>
    <source>
        <strain evidence="4">PRJEB14757</strain>
    </source>
</reference>
<evidence type="ECO:0000259" key="3">
    <source>
        <dbReference type="PROSITE" id="PS51123"/>
    </source>
</evidence>
<dbReference type="PROSITE" id="PS51257">
    <property type="entry name" value="PROKAR_LIPOPROTEIN"/>
    <property type="match status" value="1"/>
</dbReference>